<accession>A0A3P7RNZ2</accession>
<dbReference type="EMBL" id="UYRU01104736">
    <property type="protein sequence ID" value="VDN42469.1"/>
    <property type="molecule type" value="Genomic_DNA"/>
</dbReference>
<gene>
    <name evidence="1" type="ORF">DILT_LOCUS18830</name>
</gene>
<dbReference type="Proteomes" id="UP000281553">
    <property type="component" value="Unassembled WGS sequence"/>
</dbReference>
<evidence type="ECO:0000313" key="1">
    <source>
        <dbReference type="EMBL" id="VDN42469.1"/>
    </source>
</evidence>
<name>A0A3P7RNZ2_DIBLA</name>
<proteinExistence type="predicted"/>
<protein>
    <submittedName>
        <fullName evidence="1">Uncharacterized protein</fullName>
    </submittedName>
</protein>
<evidence type="ECO:0000313" key="2">
    <source>
        <dbReference type="Proteomes" id="UP000281553"/>
    </source>
</evidence>
<keyword evidence="2" id="KW-1185">Reference proteome</keyword>
<reference evidence="1 2" key="1">
    <citation type="submission" date="2018-11" db="EMBL/GenBank/DDBJ databases">
        <authorList>
            <consortium name="Pathogen Informatics"/>
        </authorList>
    </citation>
    <scope>NUCLEOTIDE SEQUENCE [LARGE SCALE GENOMIC DNA]</scope>
</reference>
<sequence>MCQRNERLYAQLLDIAYQRRPVDLEGFLQFANFAIVDSLLPATVKLAFSQRKLQFLEEFGDDIRQ</sequence>
<dbReference type="OrthoDB" id="6159112at2759"/>
<dbReference type="AlphaFoldDB" id="A0A3P7RNZ2"/>
<organism evidence="1 2">
    <name type="scientific">Dibothriocephalus latus</name>
    <name type="common">Fish tapeworm</name>
    <name type="synonym">Diphyllobothrium latum</name>
    <dbReference type="NCBI Taxonomy" id="60516"/>
    <lineage>
        <taxon>Eukaryota</taxon>
        <taxon>Metazoa</taxon>
        <taxon>Spiralia</taxon>
        <taxon>Lophotrochozoa</taxon>
        <taxon>Platyhelminthes</taxon>
        <taxon>Cestoda</taxon>
        <taxon>Eucestoda</taxon>
        <taxon>Diphyllobothriidea</taxon>
        <taxon>Diphyllobothriidae</taxon>
        <taxon>Dibothriocephalus</taxon>
    </lineage>
</organism>